<dbReference type="InterPro" id="IPR050196">
    <property type="entry name" value="Cytochrome_P450_Monoox"/>
</dbReference>
<evidence type="ECO:0000256" key="4">
    <source>
        <dbReference type="ARBA" id="ARBA00023136"/>
    </source>
</evidence>
<keyword evidence="5" id="KW-0812">Transmembrane</keyword>
<evidence type="ECO:0000313" key="7">
    <source>
        <dbReference type="Proteomes" id="UP001159427"/>
    </source>
</evidence>
<proteinExistence type="inferred from homology"/>
<evidence type="ECO:0000256" key="1">
    <source>
        <dbReference type="ARBA" id="ARBA00004586"/>
    </source>
</evidence>
<dbReference type="InterPro" id="IPR001128">
    <property type="entry name" value="Cyt_P450"/>
</dbReference>
<dbReference type="SUPFAM" id="SSF48264">
    <property type="entry name" value="Cytochrome P450"/>
    <property type="match status" value="1"/>
</dbReference>
<accession>A0ABN8Q114</accession>
<keyword evidence="7" id="KW-1185">Reference proteome</keyword>
<feature type="non-terminal residue" evidence="6">
    <location>
        <position position="85"/>
    </location>
</feature>
<dbReference type="Gene3D" id="1.10.630.10">
    <property type="entry name" value="Cytochrome P450"/>
    <property type="match status" value="1"/>
</dbReference>
<protein>
    <recommendedName>
        <fullName evidence="8">Cytochrome P450</fullName>
    </recommendedName>
</protein>
<comment type="subcellular location">
    <subcellularLocation>
        <location evidence="1">Endoplasmic reticulum membrane</location>
    </subcellularLocation>
</comment>
<name>A0ABN8Q114_9CNID</name>
<sequence length="85" mass="10247">MGKSFDYSFLHPWLGTDMAKSIFLNIFIKCFDIYSYSFSFFFFLSDGSKWKTRRRLITPTFHFRILNDFIQVFEEQAAILVKHLE</sequence>
<dbReference type="Pfam" id="PF00067">
    <property type="entry name" value="p450"/>
    <property type="match status" value="1"/>
</dbReference>
<evidence type="ECO:0000313" key="6">
    <source>
        <dbReference type="EMBL" id="CAH3155010.1"/>
    </source>
</evidence>
<evidence type="ECO:0008006" key="8">
    <source>
        <dbReference type="Google" id="ProtNLM"/>
    </source>
</evidence>
<comment type="caution">
    <text evidence="6">The sequence shown here is derived from an EMBL/GenBank/DDBJ whole genome shotgun (WGS) entry which is preliminary data.</text>
</comment>
<evidence type="ECO:0000256" key="5">
    <source>
        <dbReference type="SAM" id="Phobius"/>
    </source>
</evidence>
<dbReference type="Proteomes" id="UP001159427">
    <property type="component" value="Unassembled WGS sequence"/>
</dbReference>
<dbReference type="PANTHER" id="PTHR24291">
    <property type="entry name" value="CYTOCHROME P450 FAMILY 4"/>
    <property type="match status" value="1"/>
</dbReference>
<evidence type="ECO:0000256" key="2">
    <source>
        <dbReference type="ARBA" id="ARBA00010617"/>
    </source>
</evidence>
<keyword evidence="3" id="KW-0256">Endoplasmic reticulum</keyword>
<organism evidence="6 7">
    <name type="scientific">Porites evermanni</name>
    <dbReference type="NCBI Taxonomy" id="104178"/>
    <lineage>
        <taxon>Eukaryota</taxon>
        <taxon>Metazoa</taxon>
        <taxon>Cnidaria</taxon>
        <taxon>Anthozoa</taxon>
        <taxon>Hexacorallia</taxon>
        <taxon>Scleractinia</taxon>
        <taxon>Fungiina</taxon>
        <taxon>Poritidae</taxon>
        <taxon>Porites</taxon>
    </lineage>
</organism>
<feature type="transmembrane region" description="Helical" evidence="5">
    <location>
        <begin position="22"/>
        <end position="44"/>
    </location>
</feature>
<reference evidence="6 7" key="1">
    <citation type="submission" date="2022-05" db="EMBL/GenBank/DDBJ databases">
        <authorList>
            <consortium name="Genoscope - CEA"/>
            <person name="William W."/>
        </authorList>
    </citation>
    <scope>NUCLEOTIDE SEQUENCE [LARGE SCALE GENOMIC DNA]</scope>
</reference>
<dbReference type="InterPro" id="IPR036396">
    <property type="entry name" value="Cyt_P450_sf"/>
</dbReference>
<gene>
    <name evidence="6" type="ORF">PEVE_00001607</name>
</gene>
<comment type="similarity">
    <text evidence="2">Belongs to the cytochrome P450 family.</text>
</comment>
<keyword evidence="5" id="KW-1133">Transmembrane helix</keyword>
<dbReference type="PANTHER" id="PTHR24291:SF189">
    <property type="entry name" value="CYTOCHROME P450 4C3-RELATED"/>
    <property type="match status" value="1"/>
</dbReference>
<dbReference type="EMBL" id="CALNXI010001090">
    <property type="protein sequence ID" value="CAH3155010.1"/>
    <property type="molecule type" value="Genomic_DNA"/>
</dbReference>
<evidence type="ECO:0000256" key="3">
    <source>
        <dbReference type="ARBA" id="ARBA00022824"/>
    </source>
</evidence>
<keyword evidence="4 5" id="KW-0472">Membrane</keyword>